<name>A0ABZ3IGJ7_9FIRM</name>
<feature type="region of interest" description="Disordered" evidence="1">
    <location>
        <begin position="1"/>
        <end position="27"/>
    </location>
</feature>
<evidence type="ECO:0000256" key="1">
    <source>
        <dbReference type="SAM" id="MobiDB-lite"/>
    </source>
</evidence>
<dbReference type="EMBL" id="CP155573">
    <property type="protein sequence ID" value="XFO64795.1"/>
    <property type="molecule type" value="Genomic_DNA"/>
</dbReference>
<evidence type="ECO:0000313" key="2">
    <source>
        <dbReference type="EMBL" id="XFO64795.1"/>
    </source>
</evidence>
<evidence type="ECO:0000313" key="3">
    <source>
        <dbReference type="Proteomes" id="UP000216752"/>
    </source>
</evidence>
<sequence>MSEESLTAEATTATATASSTATTSGTAATATESQIYVGPNIASERLNRFAVFKNGIPTHMDTVLAACPAVGKLFVPVSKLSETLARISKTGTAYNTWYSQVTAYLQKGAK</sequence>
<reference evidence="2" key="1">
    <citation type="submission" date="2024-05" db="EMBL/GenBank/DDBJ databases">
        <title>Isolation and characterization of Sporomusa carbonis sp. nov., a carboxydotrophic hydrogenogen in the genus of Sporomusa isolated from a charcoal burning pile.</title>
        <authorList>
            <person name="Boeer T."/>
            <person name="Rosenbaum F."/>
            <person name="Eysell L."/>
            <person name="Mueller V."/>
            <person name="Daniel R."/>
            <person name="Poehlein A."/>
        </authorList>
    </citation>
    <scope>NUCLEOTIDE SEQUENCE [LARGE SCALE GENOMIC DNA]</scope>
    <source>
        <strain evidence="2">DSM 10669</strain>
    </source>
</reference>
<protein>
    <submittedName>
        <fullName evidence="2">Uncharacterized protein</fullName>
    </submittedName>
</protein>
<proteinExistence type="predicted"/>
<keyword evidence="3" id="KW-1185">Reference proteome</keyword>
<dbReference type="Proteomes" id="UP000216752">
    <property type="component" value="Chromosome"/>
</dbReference>
<gene>
    <name evidence="2" type="ORF">SPSIL_009040</name>
</gene>
<accession>A0ABZ3IGJ7</accession>
<dbReference type="RefSeq" id="WP_094607734.1">
    <property type="nucleotide sequence ID" value="NZ_CP155573.1"/>
</dbReference>
<organism evidence="2 3">
    <name type="scientific">Sporomusa silvacetica DSM 10669</name>
    <dbReference type="NCBI Taxonomy" id="1123289"/>
    <lineage>
        <taxon>Bacteria</taxon>
        <taxon>Bacillati</taxon>
        <taxon>Bacillota</taxon>
        <taxon>Negativicutes</taxon>
        <taxon>Selenomonadales</taxon>
        <taxon>Sporomusaceae</taxon>
        <taxon>Sporomusa</taxon>
    </lineage>
</organism>